<keyword evidence="6" id="KW-1185">Reference proteome</keyword>
<keyword evidence="3" id="KW-0804">Transcription</keyword>
<dbReference type="InterPro" id="IPR036390">
    <property type="entry name" value="WH_DNA-bd_sf"/>
</dbReference>
<protein>
    <submittedName>
        <fullName evidence="5">MarR family transcriptional regulator</fullName>
    </submittedName>
</protein>
<dbReference type="EMBL" id="JAFLVR010000001">
    <property type="protein sequence ID" value="MBO0450832.1"/>
    <property type="molecule type" value="Genomic_DNA"/>
</dbReference>
<comment type="caution">
    <text evidence="5">The sequence shown here is derived from an EMBL/GenBank/DDBJ whole genome shotgun (WGS) entry which is preliminary data.</text>
</comment>
<evidence type="ECO:0000256" key="1">
    <source>
        <dbReference type="ARBA" id="ARBA00023015"/>
    </source>
</evidence>
<dbReference type="InterPro" id="IPR036388">
    <property type="entry name" value="WH-like_DNA-bd_sf"/>
</dbReference>
<evidence type="ECO:0000313" key="5">
    <source>
        <dbReference type="EMBL" id="MBO0450832.1"/>
    </source>
</evidence>
<dbReference type="Gene3D" id="1.10.10.10">
    <property type="entry name" value="Winged helix-like DNA-binding domain superfamily/Winged helix DNA-binding domain"/>
    <property type="match status" value="1"/>
</dbReference>
<keyword evidence="2" id="KW-0238">DNA-binding</keyword>
<reference evidence="5 6" key="1">
    <citation type="submission" date="2021-03" db="EMBL/GenBank/DDBJ databases">
        <title>Enterococcal diversity collection.</title>
        <authorList>
            <person name="Gilmore M.S."/>
            <person name="Schwartzman J."/>
            <person name="Van Tyne D."/>
            <person name="Martin M."/>
            <person name="Earl A.M."/>
            <person name="Manson A.L."/>
            <person name="Straub T."/>
            <person name="Salamzade R."/>
            <person name="Saavedra J."/>
            <person name="Lebreton F."/>
            <person name="Prichula J."/>
            <person name="Schaufler K."/>
            <person name="Gaca A."/>
            <person name="Sgardioli B."/>
            <person name="Wagenaar J."/>
            <person name="Strong T."/>
        </authorList>
    </citation>
    <scope>NUCLEOTIDE SEQUENCE [LARGE SCALE GENOMIC DNA]</scope>
    <source>
        <strain evidence="5 6">MJM16</strain>
    </source>
</reference>
<dbReference type="InterPro" id="IPR000835">
    <property type="entry name" value="HTH_MarR-typ"/>
</dbReference>
<proteinExistence type="predicted"/>
<evidence type="ECO:0000256" key="3">
    <source>
        <dbReference type="ARBA" id="ARBA00023163"/>
    </source>
</evidence>
<dbReference type="InterPro" id="IPR039422">
    <property type="entry name" value="MarR/SlyA-like"/>
</dbReference>
<organism evidence="5 6">
    <name type="scientific">Candidatus Enterococcus murrayae</name>
    <dbReference type="NCBI Taxonomy" id="2815321"/>
    <lineage>
        <taxon>Bacteria</taxon>
        <taxon>Bacillati</taxon>
        <taxon>Bacillota</taxon>
        <taxon>Bacilli</taxon>
        <taxon>Lactobacillales</taxon>
        <taxon>Enterococcaceae</taxon>
        <taxon>Enterococcus</taxon>
    </lineage>
</organism>
<dbReference type="PROSITE" id="PS50995">
    <property type="entry name" value="HTH_MARR_2"/>
    <property type="match status" value="1"/>
</dbReference>
<evidence type="ECO:0000313" key="6">
    <source>
        <dbReference type="Proteomes" id="UP000664495"/>
    </source>
</evidence>
<dbReference type="SMART" id="SM00347">
    <property type="entry name" value="HTH_MARR"/>
    <property type="match status" value="1"/>
</dbReference>
<dbReference type="SUPFAM" id="SSF46785">
    <property type="entry name" value="Winged helix' DNA-binding domain"/>
    <property type="match status" value="1"/>
</dbReference>
<dbReference type="Proteomes" id="UP000664495">
    <property type="component" value="Unassembled WGS sequence"/>
</dbReference>
<dbReference type="RefSeq" id="WP_207106640.1">
    <property type="nucleotide sequence ID" value="NZ_JAFLVR010000001.1"/>
</dbReference>
<accession>A0ABS3HBJ1</accession>
<dbReference type="InterPro" id="IPR055166">
    <property type="entry name" value="Transc_reg_Sar_Rot_HTH"/>
</dbReference>
<gene>
    <name evidence="5" type="ORF">JZO85_01040</name>
</gene>
<sequence length="168" mass="19384">MSVKNLTEAFKRGRDKQQRAIFASLFILSNRLQTSFDKVDPFITMKQFMVLVMIKQAPDKTLDLTSCGELLGCSRQNIKKLAIVLESKKLIMISRNSNDRRRTNLALTAKGEEYFQSVAQLHSKALGIIFEEYTDQELELFFSVFMKLYDGTEKLEATENEIIKEEIE</sequence>
<dbReference type="PANTHER" id="PTHR33164">
    <property type="entry name" value="TRANSCRIPTIONAL REGULATOR, MARR FAMILY"/>
    <property type="match status" value="1"/>
</dbReference>
<feature type="domain" description="HTH marR-type" evidence="4">
    <location>
        <begin position="18"/>
        <end position="150"/>
    </location>
</feature>
<keyword evidence="1" id="KW-0805">Transcription regulation</keyword>
<dbReference type="PANTHER" id="PTHR33164:SF43">
    <property type="entry name" value="HTH-TYPE TRANSCRIPTIONAL REPRESSOR YETL"/>
    <property type="match status" value="1"/>
</dbReference>
<dbReference type="Pfam" id="PF22381">
    <property type="entry name" value="Staph_reg_Sar_Rot"/>
    <property type="match status" value="1"/>
</dbReference>
<name>A0ABS3HBJ1_9ENTE</name>
<evidence type="ECO:0000256" key="2">
    <source>
        <dbReference type="ARBA" id="ARBA00023125"/>
    </source>
</evidence>
<evidence type="ECO:0000259" key="4">
    <source>
        <dbReference type="PROSITE" id="PS50995"/>
    </source>
</evidence>